<dbReference type="EMBL" id="MPTC01000001">
    <property type="protein sequence ID" value="OMD44022.1"/>
    <property type="molecule type" value="Genomic_DNA"/>
</dbReference>
<dbReference type="RefSeq" id="WP_076116281.1">
    <property type="nucleotide sequence ID" value="NZ_MPTC01000001.1"/>
</dbReference>
<feature type="domain" description="HNH nuclease" evidence="2">
    <location>
        <begin position="63"/>
        <end position="107"/>
    </location>
</feature>
<dbReference type="InterPro" id="IPR003615">
    <property type="entry name" value="HNH_nuc"/>
</dbReference>
<evidence type="ECO:0000313" key="4">
    <source>
        <dbReference type="Proteomes" id="UP000187439"/>
    </source>
</evidence>
<gene>
    <name evidence="3" type="ORF">BSK52_00275</name>
</gene>
<dbReference type="Pfam" id="PF13392">
    <property type="entry name" value="HNH_3"/>
    <property type="match status" value="1"/>
</dbReference>
<accession>A0A1R0Y9H2</accession>
<dbReference type="Gene3D" id="3.90.75.20">
    <property type="match status" value="1"/>
</dbReference>
<dbReference type="SUPFAM" id="SSF54060">
    <property type="entry name" value="His-Me finger endonucleases"/>
    <property type="match status" value="1"/>
</dbReference>
<dbReference type="AlphaFoldDB" id="A0A1R0Y9H2"/>
<evidence type="ECO:0000313" key="3">
    <source>
        <dbReference type="EMBL" id="OMD44022.1"/>
    </source>
</evidence>
<reference evidence="3 4" key="1">
    <citation type="submission" date="2016-10" db="EMBL/GenBank/DDBJ databases">
        <title>Paenibacillus species isolates.</title>
        <authorList>
            <person name="Beno S.M."/>
        </authorList>
    </citation>
    <scope>NUCLEOTIDE SEQUENCE [LARGE SCALE GENOMIC DNA]</scope>
    <source>
        <strain evidence="3 4">FSL H7-0710</strain>
    </source>
</reference>
<dbReference type="Proteomes" id="UP000187439">
    <property type="component" value="Unassembled WGS sequence"/>
</dbReference>
<name>A0A1R0Y9H2_9BACL</name>
<feature type="compositionally biased region" description="Basic residues" evidence="1">
    <location>
        <begin position="113"/>
        <end position="123"/>
    </location>
</feature>
<protein>
    <recommendedName>
        <fullName evidence="2">HNH nuclease domain-containing protein</fullName>
    </recommendedName>
</protein>
<feature type="region of interest" description="Disordered" evidence="1">
    <location>
        <begin position="99"/>
        <end position="123"/>
    </location>
</feature>
<comment type="caution">
    <text evidence="3">The sequence shown here is derived from an EMBL/GenBank/DDBJ whole genome shotgun (WGS) entry which is preliminary data.</text>
</comment>
<proteinExistence type="predicted"/>
<evidence type="ECO:0000259" key="2">
    <source>
        <dbReference type="Pfam" id="PF13392"/>
    </source>
</evidence>
<evidence type="ECO:0000256" key="1">
    <source>
        <dbReference type="SAM" id="MobiDB-lite"/>
    </source>
</evidence>
<dbReference type="InterPro" id="IPR044925">
    <property type="entry name" value="His-Me_finger_sf"/>
</dbReference>
<organism evidence="3 4">
    <name type="scientific">Paenibacillus odorifer</name>
    <dbReference type="NCBI Taxonomy" id="189426"/>
    <lineage>
        <taxon>Bacteria</taxon>
        <taxon>Bacillati</taxon>
        <taxon>Bacillota</taxon>
        <taxon>Bacilli</taxon>
        <taxon>Bacillales</taxon>
        <taxon>Paenibacillaceae</taxon>
        <taxon>Paenibacillus</taxon>
    </lineage>
</organism>
<sequence length="123" mass="14449">MAKRKQMKSRQRMLVTVHEEGYRVVGHQVLDHKGNEVKIYLNSAGYPFFILKQENGKAFHIPVHRLVAFEKYGVKMFRKGIIVRHLNDVKNDFSRDNISIGTHKQNADDRKRNYCKKKQPKVA</sequence>